<dbReference type="Proteomes" id="UP000295658">
    <property type="component" value="Unassembled WGS sequence"/>
</dbReference>
<proteinExistence type="predicted"/>
<evidence type="ECO:0000313" key="2">
    <source>
        <dbReference type="Proteomes" id="UP000295658"/>
    </source>
</evidence>
<dbReference type="OrthoDB" id="2938139at2"/>
<gene>
    <name evidence="1" type="ORF">EDD69_11369</name>
</gene>
<reference evidence="1 2" key="1">
    <citation type="submission" date="2019-03" db="EMBL/GenBank/DDBJ databases">
        <title>Genomic Encyclopedia of Type Strains, Phase IV (KMG-IV): sequencing the most valuable type-strain genomes for metagenomic binning, comparative biology and taxonomic classification.</title>
        <authorList>
            <person name="Goeker M."/>
        </authorList>
    </citation>
    <scope>NUCLEOTIDE SEQUENCE [LARGE SCALE GENOMIC DNA]</scope>
    <source>
        <strain evidence="1 2">DSM 24979</strain>
    </source>
</reference>
<sequence>MKGFFKLFIGLFFAFSLTGCIGEHYDFTPPSVSLDIEYGIQSIQLKEANINWNSDKHYEKETKDILSLARKQKQVSVKSGQEGLILFDSEDFKVLDLRVWLWQKDKKMELKLDKNRNFYFPKEKGEYLIEVGLRTDSGSAQYVGNIVIE</sequence>
<evidence type="ECO:0000313" key="1">
    <source>
        <dbReference type="EMBL" id="TCL47063.1"/>
    </source>
</evidence>
<comment type="caution">
    <text evidence="1">The sequence shown here is derived from an EMBL/GenBank/DDBJ whole genome shotgun (WGS) entry which is preliminary data.</text>
</comment>
<dbReference type="EMBL" id="SLUL01000013">
    <property type="protein sequence ID" value="TCL47063.1"/>
    <property type="molecule type" value="Genomic_DNA"/>
</dbReference>
<name>A0A4R1QBH2_9BACL</name>
<dbReference type="AlphaFoldDB" id="A0A4R1QBH2"/>
<dbReference type="PROSITE" id="PS51257">
    <property type="entry name" value="PROKAR_LIPOPROTEIN"/>
    <property type="match status" value="1"/>
</dbReference>
<protein>
    <submittedName>
        <fullName evidence="1">Uncharacterized protein</fullName>
    </submittedName>
</protein>
<dbReference type="RefSeq" id="WP_132949138.1">
    <property type="nucleotide sequence ID" value="NZ_SLUL01000013.1"/>
</dbReference>
<keyword evidence="2" id="KW-1185">Reference proteome</keyword>
<accession>A0A4R1QBH2</accession>
<organism evidence="1 2">
    <name type="scientific">Thermolongibacillus altinsuensis</name>
    <dbReference type="NCBI Taxonomy" id="575256"/>
    <lineage>
        <taxon>Bacteria</taxon>
        <taxon>Bacillati</taxon>
        <taxon>Bacillota</taxon>
        <taxon>Bacilli</taxon>
        <taxon>Bacillales</taxon>
        <taxon>Anoxybacillaceae</taxon>
        <taxon>Thermolongibacillus</taxon>
    </lineage>
</organism>